<feature type="non-terminal residue" evidence="7">
    <location>
        <position position="1"/>
    </location>
</feature>
<comment type="caution">
    <text evidence="7">The sequence shown here is derived from an EMBL/GenBank/DDBJ whole genome shotgun (WGS) entry which is preliminary data.</text>
</comment>
<evidence type="ECO:0008006" key="8">
    <source>
        <dbReference type="Google" id="ProtNLM"/>
    </source>
</evidence>
<name>X1BXL9_9ZZZZ</name>
<accession>X1BXL9</accession>
<keyword evidence="2" id="KW-0808">Transferase</keyword>
<evidence type="ECO:0000256" key="3">
    <source>
        <dbReference type="ARBA" id="ARBA00022741"/>
    </source>
</evidence>
<dbReference type="InterPro" id="IPR027417">
    <property type="entry name" value="P-loop_NTPase"/>
</dbReference>
<dbReference type="PANTHER" id="PTHR21087">
    <property type="entry name" value="SHIKIMATE KINASE"/>
    <property type="match status" value="1"/>
</dbReference>
<reference evidence="7" key="1">
    <citation type="journal article" date="2014" name="Front. Microbiol.">
        <title>High frequency of phylogenetically diverse reductive dehalogenase-homologous genes in deep subseafloor sedimentary metagenomes.</title>
        <authorList>
            <person name="Kawai M."/>
            <person name="Futagami T."/>
            <person name="Toyoda A."/>
            <person name="Takaki Y."/>
            <person name="Nishi S."/>
            <person name="Hori S."/>
            <person name="Arai W."/>
            <person name="Tsubouchi T."/>
            <person name="Morono Y."/>
            <person name="Uchiyama I."/>
            <person name="Ito T."/>
            <person name="Fujiyama A."/>
            <person name="Inagaki F."/>
            <person name="Takami H."/>
        </authorList>
    </citation>
    <scope>NUCLEOTIDE SEQUENCE</scope>
    <source>
        <strain evidence="7">Expedition CK06-06</strain>
    </source>
</reference>
<evidence type="ECO:0000256" key="6">
    <source>
        <dbReference type="ARBA" id="ARBA00023141"/>
    </source>
</evidence>
<dbReference type="GO" id="GO:0004765">
    <property type="term" value="F:shikimate kinase activity"/>
    <property type="evidence" value="ECO:0007669"/>
    <property type="project" value="TreeGrafter"/>
</dbReference>
<dbReference type="PANTHER" id="PTHR21087:SF16">
    <property type="entry name" value="SHIKIMATE KINASE 1, CHLOROPLASTIC"/>
    <property type="match status" value="1"/>
</dbReference>
<dbReference type="AlphaFoldDB" id="X1BXL9"/>
<keyword evidence="1" id="KW-0028">Amino-acid biosynthesis</keyword>
<dbReference type="EMBL" id="BART01021462">
    <property type="protein sequence ID" value="GAH00536.1"/>
    <property type="molecule type" value="Genomic_DNA"/>
</dbReference>
<keyword evidence="4" id="KW-0418">Kinase</keyword>
<evidence type="ECO:0000256" key="5">
    <source>
        <dbReference type="ARBA" id="ARBA00022840"/>
    </source>
</evidence>
<dbReference type="SUPFAM" id="SSF52540">
    <property type="entry name" value="P-loop containing nucleoside triphosphate hydrolases"/>
    <property type="match status" value="1"/>
</dbReference>
<dbReference type="GO" id="GO:0008652">
    <property type="term" value="P:amino acid biosynthetic process"/>
    <property type="evidence" value="ECO:0007669"/>
    <property type="project" value="UniProtKB-KW"/>
</dbReference>
<protein>
    <recommendedName>
        <fullName evidence="8">Shikimate kinase</fullName>
    </recommendedName>
</protein>
<keyword evidence="6" id="KW-0057">Aromatic amino acid biosynthesis</keyword>
<dbReference type="InterPro" id="IPR031322">
    <property type="entry name" value="Shikimate/glucono_kinase"/>
</dbReference>
<dbReference type="PRINTS" id="PR01100">
    <property type="entry name" value="SHIKIMTKNASE"/>
</dbReference>
<sequence length="176" mass="19853">RADDPGSLILNPMIIFLVGFMGSGKSTVGQRLAGRLGYSFVDMDAWLEGEHGMTINEIFEKLGEKAFREMESNLLKEMLSLQDTVISTGGGLPCTGNNMDLINREGVSIYLRMDPEALLNRLSRGKSRRPLIRHLTRQELGTFIREKLSEREPVYLKAHHIVSGLNFKMDELMEIL</sequence>
<organism evidence="7">
    <name type="scientific">marine sediment metagenome</name>
    <dbReference type="NCBI Taxonomy" id="412755"/>
    <lineage>
        <taxon>unclassified sequences</taxon>
        <taxon>metagenomes</taxon>
        <taxon>ecological metagenomes</taxon>
    </lineage>
</organism>
<dbReference type="Pfam" id="PF01202">
    <property type="entry name" value="SKI"/>
    <property type="match status" value="1"/>
</dbReference>
<evidence type="ECO:0000313" key="7">
    <source>
        <dbReference type="EMBL" id="GAH00536.1"/>
    </source>
</evidence>
<dbReference type="CDD" id="cd00464">
    <property type="entry name" value="SK"/>
    <property type="match status" value="1"/>
</dbReference>
<evidence type="ECO:0000256" key="2">
    <source>
        <dbReference type="ARBA" id="ARBA00022679"/>
    </source>
</evidence>
<proteinExistence type="inferred from homology"/>
<dbReference type="HAMAP" id="MF_00109">
    <property type="entry name" value="Shikimate_kinase"/>
    <property type="match status" value="1"/>
</dbReference>
<evidence type="ECO:0000256" key="1">
    <source>
        <dbReference type="ARBA" id="ARBA00022605"/>
    </source>
</evidence>
<evidence type="ECO:0000256" key="4">
    <source>
        <dbReference type="ARBA" id="ARBA00022777"/>
    </source>
</evidence>
<dbReference type="GO" id="GO:0009073">
    <property type="term" value="P:aromatic amino acid family biosynthetic process"/>
    <property type="evidence" value="ECO:0007669"/>
    <property type="project" value="UniProtKB-KW"/>
</dbReference>
<keyword evidence="5" id="KW-0067">ATP-binding</keyword>
<dbReference type="GO" id="GO:0005524">
    <property type="term" value="F:ATP binding"/>
    <property type="evidence" value="ECO:0007669"/>
    <property type="project" value="UniProtKB-KW"/>
</dbReference>
<gene>
    <name evidence="7" type="ORF">S01H4_39580</name>
</gene>
<keyword evidence="3" id="KW-0547">Nucleotide-binding</keyword>
<dbReference type="GO" id="GO:0005829">
    <property type="term" value="C:cytosol"/>
    <property type="evidence" value="ECO:0007669"/>
    <property type="project" value="TreeGrafter"/>
</dbReference>
<dbReference type="Gene3D" id="3.40.50.300">
    <property type="entry name" value="P-loop containing nucleotide triphosphate hydrolases"/>
    <property type="match status" value="1"/>
</dbReference>
<dbReference type="InterPro" id="IPR000623">
    <property type="entry name" value="Shikimate_kinase/TSH1"/>
</dbReference>